<organism evidence="1 2">
    <name type="scientific">Eumeta variegata</name>
    <name type="common">Bagworm moth</name>
    <name type="synonym">Eumeta japonica</name>
    <dbReference type="NCBI Taxonomy" id="151549"/>
    <lineage>
        <taxon>Eukaryota</taxon>
        <taxon>Metazoa</taxon>
        <taxon>Ecdysozoa</taxon>
        <taxon>Arthropoda</taxon>
        <taxon>Hexapoda</taxon>
        <taxon>Insecta</taxon>
        <taxon>Pterygota</taxon>
        <taxon>Neoptera</taxon>
        <taxon>Endopterygota</taxon>
        <taxon>Lepidoptera</taxon>
        <taxon>Glossata</taxon>
        <taxon>Ditrysia</taxon>
        <taxon>Tineoidea</taxon>
        <taxon>Psychidae</taxon>
        <taxon>Oiketicinae</taxon>
        <taxon>Eumeta</taxon>
    </lineage>
</organism>
<comment type="caution">
    <text evidence="1">The sequence shown here is derived from an EMBL/GenBank/DDBJ whole genome shotgun (WGS) entry which is preliminary data.</text>
</comment>
<dbReference type="EMBL" id="BGZK01000690">
    <property type="protein sequence ID" value="GBP56349.1"/>
    <property type="molecule type" value="Genomic_DNA"/>
</dbReference>
<dbReference type="Proteomes" id="UP000299102">
    <property type="component" value="Unassembled WGS sequence"/>
</dbReference>
<evidence type="ECO:0000313" key="1">
    <source>
        <dbReference type="EMBL" id="GBP56349.1"/>
    </source>
</evidence>
<dbReference type="OrthoDB" id="431588at2759"/>
<dbReference type="AlphaFoldDB" id="A0A4C1X1V7"/>
<gene>
    <name evidence="1" type="ORF">EVAR_43288_1</name>
</gene>
<keyword evidence="2" id="KW-1185">Reference proteome</keyword>
<proteinExistence type="predicted"/>
<sequence length="550" mass="61372">MRRTGAVHQRITQVSQGQLSEDGNLAWSKRAKAGLIQMFRKVLGPELVAGRSLKTKDGRTNPISMPNRQAEIRIAIEDARARADEEHARSVSDIARLRRAAVEHEVERVARKRRTLCHFYDRLTDVGHREPAFLRREKDERFKELNEELAVNSNTWSSIAERLRGLADDHLKETRLTLEQIACQLATKPPFESVRQTIDVAAGHLRAIINRKFPDSELQGVAVARRQGLNLVETLRAFSGELEEVYHVLHEAGHLWADHVKRFGLAQKTTLVRLEERITKNDADELANEVGFNIELERLRQCPDAGALEQLNAAMCISLGRMMDATTDRCTEELALLEELMAVPPVLGNLLLAEFECYFIKYPRVVLEETINASSGSPHSSQKNIGTIVSPLNPSLEGCEANMEEGAENDECAETSRHLNSGESIDTAQGFEEASNDTSNVEVLAMVNGPIAQALAEAERRLAALRVRRNRDLVKPQVPEVIVVRTTGVGSSLPGQREALKGLSTSPHHDVVNVERRGNVPRYVAVPCTSTVRQRRRGTSRHVGRRGSIR</sequence>
<name>A0A4C1X1V7_EUMVA</name>
<accession>A0A4C1X1V7</accession>
<evidence type="ECO:0000313" key="2">
    <source>
        <dbReference type="Proteomes" id="UP000299102"/>
    </source>
</evidence>
<reference evidence="1 2" key="1">
    <citation type="journal article" date="2019" name="Commun. Biol.">
        <title>The bagworm genome reveals a unique fibroin gene that provides high tensile strength.</title>
        <authorList>
            <person name="Kono N."/>
            <person name="Nakamura H."/>
            <person name="Ohtoshi R."/>
            <person name="Tomita M."/>
            <person name="Numata K."/>
            <person name="Arakawa K."/>
        </authorList>
    </citation>
    <scope>NUCLEOTIDE SEQUENCE [LARGE SCALE GENOMIC DNA]</scope>
</reference>
<protein>
    <submittedName>
        <fullName evidence="1">Uncharacterized protein</fullName>
    </submittedName>
</protein>